<keyword evidence="2" id="KW-0808">Transferase</keyword>
<accession>A0A6J4Q8T4</accession>
<reference evidence="2" key="1">
    <citation type="submission" date="2020-02" db="EMBL/GenBank/DDBJ databases">
        <authorList>
            <person name="Meier V. D."/>
        </authorList>
    </citation>
    <scope>NUCLEOTIDE SEQUENCE</scope>
    <source>
        <strain evidence="2">AVDCRST_MAG01</strain>
    </source>
</reference>
<protein>
    <submittedName>
        <fullName evidence="2">Thymidylate kinase</fullName>
        <ecNumber evidence="2">2.7.4.9</ecNumber>
    </submittedName>
</protein>
<dbReference type="InterPro" id="IPR039430">
    <property type="entry name" value="Thymidylate_kin-like_dom"/>
</dbReference>
<dbReference type="Pfam" id="PF02223">
    <property type="entry name" value="Thymidylate_kin"/>
    <property type="match status" value="1"/>
</dbReference>
<evidence type="ECO:0000313" key="2">
    <source>
        <dbReference type="EMBL" id="CAA9436833.1"/>
    </source>
</evidence>
<dbReference type="InterPro" id="IPR027417">
    <property type="entry name" value="P-loop_NTPase"/>
</dbReference>
<feature type="non-terminal residue" evidence="2">
    <location>
        <position position="76"/>
    </location>
</feature>
<gene>
    <name evidence="2" type="ORF">AVDCRST_MAG01-01-3329</name>
</gene>
<dbReference type="GO" id="GO:0004798">
    <property type="term" value="F:dTMP kinase activity"/>
    <property type="evidence" value="ECO:0007669"/>
    <property type="project" value="UniProtKB-EC"/>
</dbReference>
<dbReference type="Gene3D" id="3.40.50.300">
    <property type="entry name" value="P-loop containing nucleotide triphosphate hydrolases"/>
    <property type="match status" value="1"/>
</dbReference>
<name>A0A6J4Q8T4_9ACTN</name>
<dbReference type="EMBL" id="CADCUW010000434">
    <property type="protein sequence ID" value="CAA9436833.1"/>
    <property type="molecule type" value="Genomic_DNA"/>
</dbReference>
<keyword evidence="2" id="KW-0418">Kinase</keyword>
<dbReference type="SUPFAM" id="SSF52540">
    <property type="entry name" value="P-loop containing nucleoside triphosphate hydrolases"/>
    <property type="match status" value="1"/>
</dbReference>
<evidence type="ECO:0000259" key="1">
    <source>
        <dbReference type="Pfam" id="PF02223"/>
    </source>
</evidence>
<organism evidence="2">
    <name type="scientific">uncultured Rubrobacteraceae bacterium</name>
    <dbReference type="NCBI Taxonomy" id="349277"/>
    <lineage>
        <taxon>Bacteria</taxon>
        <taxon>Bacillati</taxon>
        <taxon>Actinomycetota</taxon>
        <taxon>Rubrobacteria</taxon>
        <taxon>Rubrobacterales</taxon>
        <taxon>Rubrobacteraceae</taxon>
        <taxon>environmental samples</taxon>
    </lineage>
</organism>
<dbReference type="AlphaFoldDB" id="A0A6J4Q8T4"/>
<dbReference type="EC" id="2.7.4.9" evidence="2"/>
<proteinExistence type="predicted"/>
<feature type="domain" description="Thymidylate kinase-like" evidence="1">
    <location>
        <begin position="8"/>
        <end position="76"/>
    </location>
</feature>
<sequence>MRALKYALAGTDTHFTREPGGTPVAERIREILLDPAAEMDAWTEAYLYAAARADHARTEILPRLERGQDVVCERYL</sequence>